<evidence type="ECO:0000313" key="9">
    <source>
        <dbReference type="EMBL" id="CAE0831660.1"/>
    </source>
</evidence>
<gene>
    <name evidence="9" type="ORF">EGYM00163_LOCUS42942</name>
</gene>
<sequence length="441" mass="47568">MSTRPKIIVLDDDPTGSQTVHSCKLLTKWDVPTIVDALTDASPIFFLLTNTRALTPQAAAEVTRNACHNVKKALETTQTPSWMVVSRSDSTLRGHYPIETNVISEELGPFDAHFLTPAFFAGGRKTLQSIHYLTLNGVDTPVHLTEFAKDSVFAYENSYLPKYVEEKTRGEVPESQVHRFVLEDIREGKCAARLLQLTGNACGVVDSETQDDMDRFAADVLTVAAQGKRFLFRSAASLLTSLASLGPQPVPADKMAQYVRGGQPGVVLCGSHVKLSTRQLELLLKEPAVEGVEVDVSALLQEGGRKALLETTVKKMHEAFSNKRTAVVFTSRTEQTFDDSAARLDFGVRVSELLMDVVRGMPGNVGFLISKGGITSNDVLSTGLALKTSRILGQILAGCSVVCTPPDHPQFPNLPVVIFPGNVGGPEGLATAYTRLSGSGA</sequence>
<evidence type="ECO:0000256" key="5">
    <source>
        <dbReference type="ARBA" id="ARBA00022840"/>
    </source>
</evidence>
<evidence type="ECO:0000256" key="1">
    <source>
        <dbReference type="ARBA" id="ARBA00005715"/>
    </source>
</evidence>
<evidence type="ECO:0000256" key="2">
    <source>
        <dbReference type="ARBA" id="ARBA00022679"/>
    </source>
</evidence>
<keyword evidence="4" id="KW-0418">Kinase</keyword>
<comment type="similarity">
    <text evidence="1">Belongs to the four-carbon acid sugar kinase family.</text>
</comment>
<dbReference type="Gene3D" id="3.40.980.20">
    <property type="entry name" value="Four-carbon acid sugar kinase, nucleotide binding domain"/>
    <property type="match status" value="1"/>
</dbReference>
<keyword evidence="3" id="KW-0547">Nucleotide-binding</keyword>
<keyword evidence="2" id="KW-0808">Transferase</keyword>
<evidence type="ECO:0008006" key="10">
    <source>
        <dbReference type="Google" id="ProtNLM"/>
    </source>
</evidence>
<organism evidence="9">
    <name type="scientific">Eutreptiella gymnastica</name>
    <dbReference type="NCBI Taxonomy" id="73025"/>
    <lineage>
        <taxon>Eukaryota</taxon>
        <taxon>Discoba</taxon>
        <taxon>Euglenozoa</taxon>
        <taxon>Euglenida</taxon>
        <taxon>Spirocuta</taxon>
        <taxon>Euglenophyceae</taxon>
        <taxon>Eutreptiales</taxon>
        <taxon>Eutreptiaceae</taxon>
        <taxon>Eutreptiella</taxon>
    </lineage>
</organism>
<evidence type="ECO:0000259" key="8">
    <source>
        <dbReference type="Pfam" id="PF17042"/>
    </source>
</evidence>
<feature type="domain" description="Four-carbon acid sugar kinase N-terminal" evidence="7">
    <location>
        <begin position="7"/>
        <end position="242"/>
    </location>
</feature>
<dbReference type="SUPFAM" id="SSF142764">
    <property type="entry name" value="YgbK-like"/>
    <property type="match status" value="1"/>
</dbReference>
<dbReference type="InterPro" id="IPR010737">
    <property type="entry name" value="4-carb_acid_sugar_kinase_N"/>
</dbReference>
<dbReference type="Pfam" id="PF07005">
    <property type="entry name" value="SBD_N"/>
    <property type="match status" value="1"/>
</dbReference>
<dbReference type="Gene3D" id="3.40.50.10840">
    <property type="entry name" value="Putative sugar-binding, N-terminal domain"/>
    <property type="match status" value="1"/>
</dbReference>
<keyword evidence="6" id="KW-0119">Carbohydrate metabolism</keyword>
<dbReference type="GO" id="GO:0005524">
    <property type="term" value="F:ATP binding"/>
    <property type="evidence" value="ECO:0007669"/>
    <property type="project" value="UniProtKB-KW"/>
</dbReference>
<evidence type="ECO:0000256" key="6">
    <source>
        <dbReference type="ARBA" id="ARBA00023277"/>
    </source>
</evidence>
<dbReference type="AlphaFoldDB" id="A0A7S4LIN7"/>
<protein>
    <recommendedName>
        <fullName evidence="10">Four-carbon acid sugar kinase nucleotide binding domain-containing protein</fullName>
    </recommendedName>
</protein>
<dbReference type="InterPro" id="IPR031475">
    <property type="entry name" value="NBD_C"/>
</dbReference>
<dbReference type="InterPro" id="IPR042213">
    <property type="entry name" value="NBD_C_sf"/>
</dbReference>
<reference evidence="9" key="1">
    <citation type="submission" date="2021-01" db="EMBL/GenBank/DDBJ databases">
        <authorList>
            <person name="Corre E."/>
            <person name="Pelletier E."/>
            <person name="Niang G."/>
            <person name="Scheremetjew M."/>
            <person name="Finn R."/>
            <person name="Kale V."/>
            <person name="Holt S."/>
            <person name="Cochrane G."/>
            <person name="Meng A."/>
            <person name="Brown T."/>
            <person name="Cohen L."/>
        </authorList>
    </citation>
    <scope>NUCLEOTIDE SEQUENCE</scope>
    <source>
        <strain evidence="9">CCMP1594</strain>
    </source>
</reference>
<name>A0A7S4LIN7_9EUGL</name>
<dbReference type="Pfam" id="PF17042">
    <property type="entry name" value="NBD_C"/>
    <property type="match status" value="1"/>
</dbReference>
<accession>A0A7S4LIN7</accession>
<keyword evidence="5" id="KW-0067">ATP-binding</keyword>
<evidence type="ECO:0000259" key="7">
    <source>
        <dbReference type="Pfam" id="PF07005"/>
    </source>
</evidence>
<feature type="domain" description="Four-carbon acid sugar kinase nucleotide binding" evidence="8">
    <location>
        <begin position="266"/>
        <end position="428"/>
    </location>
</feature>
<evidence type="ECO:0000256" key="3">
    <source>
        <dbReference type="ARBA" id="ARBA00022741"/>
    </source>
</evidence>
<proteinExistence type="inferred from homology"/>
<evidence type="ECO:0000256" key="4">
    <source>
        <dbReference type="ARBA" id="ARBA00022777"/>
    </source>
</evidence>
<dbReference type="EMBL" id="HBJA01124700">
    <property type="protein sequence ID" value="CAE0831660.1"/>
    <property type="molecule type" value="Transcribed_RNA"/>
</dbReference>
<dbReference type="InterPro" id="IPR037051">
    <property type="entry name" value="4-carb_acid_sugar_kinase_N_sf"/>
</dbReference>
<dbReference type="GO" id="GO:0016301">
    <property type="term" value="F:kinase activity"/>
    <property type="evidence" value="ECO:0007669"/>
    <property type="project" value="UniProtKB-KW"/>
</dbReference>